<gene>
    <name evidence="2" type="ORF">SAMN04488057_1224</name>
</gene>
<dbReference type="InterPro" id="IPR019236">
    <property type="entry name" value="APP1_cat"/>
</dbReference>
<dbReference type="OrthoDB" id="9789875at2"/>
<dbReference type="RefSeq" id="WP_073097986.1">
    <property type="nucleotide sequence ID" value="NZ_FRCY01000022.1"/>
</dbReference>
<dbReference type="EMBL" id="FRCY01000022">
    <property type="protein sequence ID" value="SHN33826.1"/>
    <property type="molecule type" value="Genomic_DNA"/>
</dbReference>
<organism evidence="2 3">
    <name type="scientific">Cyclobacterium lianum</name>
    <dbReference type="NCBI Taxonomy" id="388280"/>
    <lineage>
        <taxon>Bacteria</taxon>
        <taxon>Pseudomonadati</taxon>
        <taxon>Bacteroidota</taxon>
        <taxon>Cytophagia</taxon>
        <taxon>Cytophagales</taxon>
        <taxon>Cyclobacteriaceae</taxon>
        <taxon>Cyclobacterium</taxon>
    </lineage>
</organism>
<evidence type="ECO:0000313" key="2">
    <source>
        <dbReference type="EMBL" id="SHN33826.1"/>
    </source>
</evidence>
<evidence type="ECO:0000313" key="3">
    <source>
        <dbReference type="Proteomes" id="UP000184513"/>
    </source>
</evidence>
<evidence type="ECO:0000259" key="1">
    <source>
        <dbReference type="Pfam" id="PF09949"/>
    </source>
</evidence>
<protein>
    <submittedName>
        <fullName evidence="2">Phosphatidate phosphatase APP1</fullName>
    </submittedName>
</protein>
<dbReference type="SUPFAM" id="SSF56784">
    <property type="entry name" value="HAD-like"/>
    <property type="match status" value="1"/>
</dbReference>
<keyword evidence="3" id="KW-1185">Reference proteome</keyword>
<dbReference type="AlphaFoldDB" id="A0A1M7QRC1"/>
<accession>A0A1M7QRC1</accession>
<dbReference type="Proteomes" id="UP000184513">
    <property type="component" value="Unassembled WGS sequence"/>
</dbReference>
<dbReference type="InterPro" id="IPR036412">
    <property type="entry name" value="HAD-like_sf"/>
</dbReference>
<reference evidence="2 3" key="1">
    <citation type="submission" date="2016-11" db="EMBL/GenBank/DDBJ databases">
        <authorList>
            <person name="Jaros S."/>
            <person name="Januszkiewicz K."/>
            <person name="Wedrychowicz H."/>
        </authorList>
    </citation>
    <scope>NUCLEOTIDE SEQUENCE [LARGE SCALE GENOMIC DNA]</scope>
    <source>
        <strain evidence="2 3">CGMCC 1.6102</strain>
    </source>
</reference>
<feature type="domain" description="Phosphatidate phosphatase APP1 catalytic" evidence="1">
    <location>
        <begin position="154"/>
        <end position="306"/>
    </location>
</feature>
<dbReference type="STRING" id="388280.SAMN04488057_1224"/>
<dbReference type="Pfam" id="PF09949">
    <property type="entry name" value="APP1_cat"/>
    <property type="match status" value="1"/>
</dbReference>
<dbReference type="PANTHER" id="PTHR28208:SF3">
    <property type="entry name" value="PHOSPHATIDATE PHOSPHATASE APP1"/>
    <property type="match status" value="1"/>
</dbReference>
<name>A0A1M7QRC1_9BACT</name>
<dbReference type="InterPro" id="IPR052935">
    <property type="entry name" value="Mg2+_PAP"/>
</dbReference>
<sequence length="347" mass="40054">MSPGFVFRWLGWPFRYAFSKIKKKIGKLDRLRLEVFLALSNGTEVLVKGRVVEAYRQSRPSSKKSALQNILATLRRYAGSSVPDARVRVQWGNFEEVLITDSEGVFESLLRLPSQGETVSDVIFLTLIPEEGLVPEKEHVERKVRRIDSFYPRAVISDIDDTVIISKATNLGEKLWLSVSKNAYTRRPFPGVSEFYQLITRAGRYPVYYVSSSDWNLFDLIRDFLEYRKIPRGPILLKDAHVNLKNIWKSGGGNHDHKLEKIRFLMDFFPQQRFLLIGDSGQHDPELYAEIVREFPGRVEAVYIRRVGKKDPEREKVLNELLSPNQVAWVKTTAEAMQHAKKHLTFS</sequence>
<dbReference type="PANTHER" id="PTHR28208">
    <property type="entry name" value="PHOSPHATIDATE PHOSPHATASE APP1"/>
    <property type="match status" value="1"/>
</dbReference>
<proteinExistence type="predicted"/>
<dbReference type="GO" id="GO:0008195">
    <property type="term" value="F:phosphatidate phosphatase activity"/>
    <property type="evidence" value="ECO:0007669"/>
    <property type="project" value="InterPro"/>
</dbReference>